<gene>
    <name evidence="2" type="ORF">MMINT_11675</name>
</gene>
<dbReference type="AlphaFoldDB" id="R9T720"/>
<dbReference type="STRING" id="1295009.MMINT_11675"/>
<keyword evidence="3" id="KW-1185">Reference proteome</keyword>
<dbReference type="Proteomes" id="UP000014070">
    <property type="component" value="Chromosome"/>
</dbReference>
<proteinExistence type="predicted"/>
<evidence type="ECO:0000313" key="2">
    <source>
        <dbReference type="EMBL" id="AGN26505.1"/>
    </source>
</evidence>
<dbReference type="InParanoid" id="R9T720"/>
<keyword evidence="1" id="KW-1133">Transmembrane helix</keyword>
<dbReference type="HOGENOM" id="CLU_2678673_0_0_2"/>
<organism evidence="2 3">
    <name type="scientific">Methanomassiliicoccus intestinalis (strain Issoire-Mx1)</name>
    <dbReference type="NCBI Taxonomy" id="1295009"/>
    <lineage>
        <taxon>Archaea</taxon>
        <taxon>Methanobacteriati</taxon>
        <taxon>Thermoplasmatota</taxon>
        <taxon>Thermoplasmata</taxon>
        <taxon>Methanomassiliicoccales</taxon>
        <taxon>Methanomassiliicoccaceae</taxon>
        <taxon>Methanomassiliicoccus</taxon>
    </lineage>
</organism>
<name>R9T720_METII</name>
<evidence type="ECO:0000313" key="3">
    <source>
        <dbReference type="Proteomes" id="UP000014070"/>
    </source>
</evidence>
<evidence type="ECO:0000256" key="1">
    <source>
        <dbReference type="SAM" id="Phobius"/>
    </source>
</evidence>
<dbReference type="EMBL" id="CP005934">
    <property type="protein sequence ID" value="AGN26505.1"/>
    <property type="molecule type" value="Genomic_DNA"/>
</dbReference>
<feature type="transmembrane region" description="Helical" evidence="1">
    <location>
        <begin position="34"/>
        <end position="52"/>
    </location>
</feature>
<keyword evidence="1" id="KW-0812">Transmembrane</keyword>
<reference evidence="2 3" key="1">
    <citation type="journal article" date="2013" name="Genome Announc.">
        <title>Genome sequence of 'Candidatus Methanomassiliicoccus intestinalis' Issoire-Mx1, a third thermoplasmatales-related methanogenic archaeon from human feces.</title>
        <authorList>
            <person name="Borrel G."/>
            <person name="Harris H.M."/>
            <person name="Parisot N."/>
            <person name="Gaci N."/>
            <person name="Tottey W."/>
            <person name="Mihajlovski A."/>
            <person name="Deane J."/>
            <person name="Gribaldo S."/>
            <person name="Bardot O."/>
            <person name="Peyretaillade E."/>
            <person name="Peyret P."/>
            <person name="O'Toole P.W."/>
            <person name="Brugere J.F."/>
        </authorList>
    </citation>
    <scope>NUCLEOTIDE SEQUENCE [LARGE SCALE GENOMIC DNA]</scope>
    <source>
        <strain evidence="2 3">Issoire-Mx1</strain>
    </source>
</reference>
<dbReference type="KEGG" id="mer:MMINT_11675"/>
<keyword evidence="1" id="KW-0472">Membrane</keyword>
<protein>
    <submittedName>
        <fullName evidence="2">Uncharacterized protein</fullName>
    </submittedName>
</protein>
<sequence length="74" mass="8145">MKISAWSEIDPGIHTFLVFSLTIFGEQMNNKSKLILAAAMLVAAMMLLVPLTQTDLGGGGIGKQRFRLSCFERE</sequence>
<accession>R9T720</accession>